<evidence type="ECO:0000256" key="4">
    <source>
        <dbReference type="PROSITE-ProRule" id="PRU00042"/>
    </source>
</evidence>
<dbReference type="InterPro" id="IPR013087">
    <property type="entry name" value="Znf_C2H2_type"/>
</dbReference>
<dbReference type="InterPro" id="IPR036236">
    <property type="entry name" value="Znf_C2H2_sf"/>
</dbReference>
<keyword evidence="1" id="KW-0479">Metal-binding</keyword>
<organism evidence="6 7">
    <name type="scientific">Trichonephila clavata</name>
    <name type="common">Joro spider</name>
    <name type="synonym">Nephila clavata</name>
    <dbReference type="NCBI Taxonomy" id="2740835"/>
    <lineage>
        <taxon>Eukaryota</taxon>
        <taxon>Metazoa</taxon>
        <taxon>Ecdysozoa</taxon>
        <taxon>Arthropoda</taxon>
        <taxon>Chelicerata</taxon>
        <taxon>Arachnida</taxon>
        <taxon>Araneae</taxon>
        <taxon>Araneomorphae</taxon>
        <taxon>Entelegynae</taxon>
        <taxon>Araneoidea</taxon>
        <taxon>Nephilidae</taxon>
        <taxon>Trichonephila</taxon>
    </lineage>
</organism>
<feature type="domain" description="C2H2-type" evidence="5">
    <location>
        <begin position="20"/>
        <end position="47"/>
    </location>
</feature>
<protein>
    <recommendedName>
        <fullName evidence="5">C2H2-type domain-containing protein</fullName>
    </recommendedName>
</protein>
<evidence type="ECO:0000259" key="5">
    <source>
        <dbReference type="PROSITE" id="PS50157"/>
    </source>
</evidence>
<evidence type="ECO:0000313" key="6">
    <source>
        <dbReference type="EMBL" id="GFR34068.1"/>
    </source>
</evidence>
<dbReference type="SMART" id="SM00355">
    <property type="entry name" value="ZnF_C2H2"/>
    <property type="match status" value="2"/>
</dbReference>
<gene>
    <name evidence="6" type="ORF">TNCT_592411</name>
</gene>
<dbReference type="GO" id="GO:0008270">
    <property type="term" value="F:zinc ion binding"/>
    <property type="evidence" value="ECO:0007669"/>
    <property type="project" value="UniProtKB-KW"/>
</dbReference>
<dbReference type="FunFam" id="3.30.160.60:FF:000065">
    <property type="entry name" value="B-cell CLL/lymphoma 6, member B"/>
    <property type="match status" value="1"/>
</dbReference>
<dbReference type="EMBL" id="BMAO01009922">
    <property type="protein sequence ID" value="GFR34068.1"/>
    <property type="molecule type" value="Genomic_DNA"/>
</dbReference>
<proteinExistence type="predicted"/>
<dbReference type="PROSITE" id="PS00028">
    <property type="entry name" value="ZINC_FINGER_C2H2_1"/>
    <property type="match status" value="2"/>
</dbReference>
<evidence type="ECO:0000256" key="3">
    <source>
        <dbReference type="ARBA" id="ARBA00022833"/>
    </source>
</evidence>
<keyword evidence="7" id="KW-1185">Reference proteome</keyword>
<feature type="domain" description="C2H2-type" evidence="5">
    <location>
        <begin position="49"/>
        <end position="76"/>
    </location>
</feature>
<reference evidence="6" key="1">
    <citation type="submission" date="2020-07" db="EMBL/GenBank/DDBJ databases">
        <title>Multicomponent nature underlies the extraordinary mechanical properties of spider dragline silk.</title>
        <authorList>
            <person name="Kono N."/>
            <person name="Nakamura H."/>
            <person name="Mori M."/>
            <person name="Yoshida Y."/>
            <person name="Ohtoshi R."/>
            <person name="Malay A.D."/>
            <person name="Moran D.A.P."/>
            <person name="Tomita M."/>
            <person name="Numata K."/>
            <person name="Arakawa K."/>
        </authorList>
    </citation>
    <scope>NUCLEOTIDE SEQUENCE</scope>
</reference>
<dbReference type="PROSITE" id="PS50157">
    <property type="entry name" value="ZINC_FINGER_C2H2_2"/>
    <property type="match status" value="2"/>
</dbReference>
<keyword evidence="2 4" id="KW-0863">Zinc-finger</keyword>
<accession>A0A8X6I273</accession>
<dbReference type="GO" id="GO:0000978">
    <property type="term" value="F:RNA polymerase II cis-regulatory region sequence-specific DNA binding"/>
    <property type="evidence" value="ECO:0007669"/>
    <property type="project" value="TreeGrafter"/>
</dbReference>
<dbReference type="AlphaFoldDB" id="A0A8X6I273"/>
<evidence type="ECO:0000313" key="7">
    <source>
        <dbReference type="Proteomes" id="UP000887116"/>
    </source>
</evidence>
<evidence type="ECO:0000256" key="1">
    <source>
        <dbReference type="ARBA" id="ARBA00022723"/>
    </source>
</evidence>
<dbReference type="Proteomes" id="UP000887116">
    <property type="component" value="Unassembled WGS sequence"/>
</dbReference>
<dbReference type="GO" id="GO:0000981">
    <property type="term" value="F:DNA-binding transcription factor activity, RNA polymerase II-specific"/>
    <property type="evidence" value="ECO:0007669"/>
    <property type="project" value="TreeGrafter"/>
</dbReference>
<keyword evidence="3" id="KW-0862">Zinc</keyword>
<comment type="caution">
    <text evidence="6">The sequence shown here is derived from an EMBL/GenBank/DDBJ whole genome shotgun (WGS) entry which is preliminary data.</text>
</comment>
<dbReference type="PANTHER" id="PTHR23235">
    <property type="entry name" value="KRUEPPEL-LIKE TRANSCRIPTION FACTOR"/>
    <property type="match status" value="1"/>
</dbReference>
<dbReference type="SUPFAM" id="SSF57667">
    <property type="entry name" value="beta-beta-alpha zinc fingers"/>
    <property type="match status" value="1"/>
</dbReference>
<dbReference type="OrthoDB" id="6496232at2759"/>
<name>A0A8X6I273_TRICU</name>
<dbReference type="Gene3D" id="3.30.160.60">
    <property type="entry name" value="Classic Zinc Finger"/>
    <property type="match status" value="2"/>
</dbReference>
<evidence type="ECO:0000256" key="2">
    <source>
        <dbReference type="ARBA" id="ARBA00022771"/>
    </source>
</evidence>
<sequence length="80" mass="9599">MIKGFYAYVYFTGEPPIRTYGCTKCSATFTRRYNLLRHAEKHKEIKELHACNFCNRTFSRKDSLKLHMKSHFDTMQNEEK</sequence>
<dbReference type="PANTHER" id="PTHR23235:SF120">
    <property type="entry name" value="KRUPPEL-LIKE FACTOR 15"/>
    <property type="match status" value="1"/>
</dbReference>
<dbReference type="Pfam" id="PF00096">
    <property type="entry name" value="zf-C2H2"/>
    <property type="match status" value="2"/>
</dbReference>